<dbReference type="InterPro" id="IPR036291">
    <property type="entry name" value="NAD(P)-bd_dom_sf"/>
</dbReference>
<evidence type="ECO:0000256" key="1">
    <source>
        <dbReference type="ARBA" id="ARBA00023002"/>
    </source>
</evidence>
<dbReference type="FunFam" id="3.40.50.720:FF:000191">
    <property type="entry name" value="Methylglyoxal reductase (NADPH-dependent)"/>
    <property type="match status" value="1"/>
</dbReference>
<feature type="domain" description="NAD-dependent epimerase/dehydratase" evidence="3">
    <location>
        <begin position="3"/>
        <end position="258"/>
    </location>
</feature>
<evidence type="ECO:0000313" key="4">
    <source>
        <dbReference type="EMBL" id="GAV52718.1"/>
    </source>
</evidence>
<protein>
    <recommendedName>
        <fullName evidence="3">NAD-dependent epimerase/dehydratase domain-containing protein</fullName>
    </recommendedName>
</protein>
<dbReference type="SUPFAM" id="SSF51735">
    <property type="entry name" value="NAD(P)-binding Rossmann-fold domains"/>
    <property type="match status" value="1"/>
</dbReference>
<dbReference type="AlphaFoldDB" id="A0A1Q3AAR1"/>
<dbReference type="InterPro" id="IPR001509">
    <property type="entry name" value="Epimerase_deHydtase"/>
</dbReference>
<evidence type="ECO:0000313" key="5">
    <source>
        <dbReference type="Proteomes" id="UP000187013"/>
    </source>
</evidence>
<dbReference type="PANTHER" id="PTHR10366">
    <property type="entry name" value="NAD DEPENDENT EPIMERASE/DEHYDRATASE"/>
    <property type="match status" value="1"/>
</dbReference>
<dbReference type="PANTHER" id="PTHR10366:SF844">
    <property type="entry name" value="NADPH-DEPENDENT METHYLGLYOXAL REDUCTASE GRE2"/>
    <property type="match status" value="1"/>
</dbReference>
<sequence length="341" mass="37625">MAVLVTGATGFIGEHVVDLLLKEGLDVIGTTRSAEKAKKVHAQFKNNSKLSFEIVPELTASDAFDNVFCEHGKRIQNVIHMASPFISGATDFENQLLAPARNGTIAIFNGIEKYGKNVKRVVFTSSLLTLADSSKLSDEGSIFRERDWSSATWETCQGDPMSAYGGSKKFAEKAAWEFVESHKDKIGFKLAVVVPSMVLGPHKFEEDVKVNLNLSNRIIDSLLNTSPNQTNLPKMCAPFIDVRDVARAHLVALRKESAVNQRICVFKRTFGSQDILDILNYRFPGLRGKISLGPDPRKGDQTPSCNYDTSFSNKILGFEFKTLEESVCDTVAQVLNVRGDT</sequence>
<name>A0A1Q3AAR1_ZYGRO</name>
<keyword evidence="1" id="KW-0560">Oxidoreductase</keyword>
<dbReference type="OrthoDB" id="2735536at2759"/>
<gene>
    <name evidence="4" type="ORF">ZYGR_0AG07090</name>
</gene>
<dbReference type="Gene3D" id="3.40.50.720">
    <property type="entry name" value="NAD(P)-binding Rossmann-like Domain"/>
    <property type="match status" value="1"/>
</dbReference>
<dbReference type="Proteomes" id="UP000187013">
    <property type="component" value="Unassembled WGS sequence"/>
</dbReference>
<proteinExistence type="inferred from homology"/>
<reference evidence="4 5" key="1">
    <citation type="submission" date="2016-08" db="EMBL/GenBank/DDBJ databases">
        <title>Draft genome sequence of allopolyploid Zygosaccharomyces rouxii.</title>
        <authorList>
            <person name="Watanabe J."/>
            <person name="Uehara K."/>
            <person name="Mogi Y."/>
            <person name="Tsukioka Y."/>
        </authorList>
    </citation>
    <scope>NUCLEOTIDE SEQUENCE [LARGE SCALE GENOMIC DNA]</scope>
    <source>
        <strain evidence="4 5">NBRC 110957</strain>
    </source>
</reference>
<comment type="caution">
    <text evidence="4">The sequence shown here is derived from an EMBL/GenBank/DDBJ whole genome shotgun (WGS) entry which is preliminary data.</text>
</comment>
<evidence type="ECO:0000259" key="3">
    <source>
        <dbReference type="Pfam" id="PF01370"/>
    </source>
</evidence>
<comment type="similarity">
    <text evidence="2">Belongs to the NAD(P)-dependent epimerase/dehydratase family. Dihydroflavonol-4-reductase subfamily.</text>
</comment>
<dbReference type="EMBL" id="BDGX01000033">
    <property type="protein sequence ID" value="GAV52718.1"/>
    <property type="molecule type" value="Genomic_DNA"/>
</dbReference>
<dbReference type="InterPro" id="IPR050425">
    <property type="entry name" value="NAD(P)_dehydrat-like"/>
</dbReference>
<accession>A0A1Q3AAR1</accession>
<dbReference type="GO" id="GO:0016616">
    <property type="term" value="F:oxidoreductase activity, acting on the CH-OH group of donors, NAD or NADP as acceptor"/>
    <property type="evidence" value="ECO:0007669"/>
    <property type="project" value="TreeGrafter"/>
</dbReference>
<organism evidence="4 5">
    <name type="scientific">Zygosaccharomyces rouxii</name>
    <dbReference type="NCBI Taxonomy" id="4956"/>
    <lineage>
        <taxon>Eukaryota</taxon>
        <taxon>Fungi</taxon>
        <taxon>Dikarya</taxon>
        <taxon>Ascomycota</taxon>
        <taxon>Saccharomycotina</taxon>
        <taxon>Saccharomycetes</taxon>
        <taxon>Saccharomycetales</taxon>
        <taxon>Saccharomycetaceae</taxon>
        <taxon>Zygosaccharomyces</taxon>
    </lineage>
</organism>
<dbReference type="Pfam" id="PF01370">
    <property type="entry name" value="Epimerase"/>
    <property type="match status" value="1"/>
</dbReference>
<evidence type="ECO:0000256" key="2">
    <source>
        <dbReference type="ARBA" id="ARBA00023445"/>
    </source>
</evidence>